<reference evidence="1 2" key="1">
    <citation type="submission" date="2019-05" db="EMBL/GenBank/DDBJ databases">
        <authorList>
            <person name="Moore K."/>
            <person name="O'Neill P."/>
            <person name="Farbos A."/>
            <person name="Studholme D.J."/>
        </authorList>
    </citation>
    <scope>NUCLEOTIDE SEQUENCE [LARGE SCALE GENOMIC DNA]</scope>
    <source>
        <strain evidence="1 2">DSM 9128</strain>
    </source>
</reference>
<proteinExistence type="predicted"/>
<protein>
    <submittedName>
        <fullName evidence="1">Uncharacterized protein</fullName>
    </submittedName>
</protein>
<gene>
    <name evidence="1" type="ORF">FEA48_00205</name>
</gene>
<evidence type="ECO:0000313" key="1">
    <source>
        <dbReference type="EMBL" id="TLP77653.1"/>
    </source>
</evidence>
<dbReference type="Proteomes" id="UP000307510">
    <property type="component" value="Unassembled WGS sequence"/>
</dbReference>
<organism evidence="1 2">
    <name type="scientific">Pseudomonas nitroreducens</name>
    <dbReference type="NCBI Taxonomy" id="46680"/>
    <lineage>
        <taxon>Bacteria</taxon>
        <taxon>Pseudomonadati</taxon>
        <taxon>Pseudomonadota</taxon>
        <taxon>Gammaproteobacteria</taxon>
        <taxon>Pseudomonadales</taxon>
        <taxon>Pseudomonadaceae</taxon>
        <taxon>Pseudomonas</taxon>
    </lineage>
</organism>
<dbReference type="AlphaFoldDB" id="A0A5R9AGB8"/>
<accession>A0A5R9AGB8</accession>
<evidence type="ECO:0000313" key="2">
    <source>
        <dbReference type="Proteomes" id="UP000307510"/>
    </source>
</evidence>
<comment type="caution">
    <text evidence="1">The sequence shown here is derived from an EMBL/GenBank/DDBJ whole genome shotgun (WGS) entry which is preliminary data.</text>
</comment>
<dbReference type="EMBL" id="VASG01000001">
    <property type="protein sequence ID" value="TLP77653.1"/>
    <property type="molecule type" value="Genomic_DNA"/>
</dbReference>
<name>A0A5R9AGB8_PSENT</name>
<sequence length="106" mass="11994">MPIKKDLSGLKRLIENAKSLEGRNQVPFLDVMNPLFISSVSRFGSFAEFAQGAGYVVLTSEDLEAIPDGPWDQFIRQETHFQDWAEMQKTALTEYTKNRLLSGIGR</sequence>
<dbReference type="RefSeq" id="WP_138212030.1">
    <property type="nucleotide sequence ID" value="NZ_VASG01000001.1"/>
</dbReference>
<reference evidence="2" key="2">
    <citation type="submission" date="2019-06" db="EMBL/GenBank/DDBJ databases">
        <title>AzeR, a transcriptional regulator that responds to azelaic acid in Pseudomonas nitroreducens.</title>
        <authorList>
            <person name="Bez C."/>
            <person name="Javvadi S.G."/>
            <person name="Bertani I."/>
            <person name="Devescovi G."/>
            <person name="Studholme D.J."/>
            <person name="Geller A."/>
            <person name="Levy A."/>
            <person name="Venturi V."/>
        </authorList>
    </citation>
    <scope>NUCLEOTIDE SEQUENCE [LARGE SCALE GENOMIC DNA]</scope>
    <source>
        <strain evidence="2">DSM 9128</strain>
    </source>
</reference>